<evidence type="ECO:0000259" key="1">
    <source>
        <dbReference type="Pfam" id="PF19878"/>
    </source>
</evidence>
<sequence length="710" mass="73855">AGRDAPPGTALALTTAASPRPDLISGTSTLIRVTLPAGTGDVRITENGRDITAAFAVQPDGTLLGTADGLRAGGNDLAATADGRRARLHVVTHPITGPVFSGPQQHPYFCETTAFGLAAAQQPDCSAPTQVTYAYRTRAGAFAPLADPATRPADLATAQVDGRQVPYVVRLETGTVDRAVYQTAALYDGTEPSPLRRNTSWNGKLVYTFGGGCNGGYHQGDVTGGVLNDLMLSQGYAVASSTLNVLDQNCSTMLSAEAAMMVKEHFIDVNGPVRYTIGWGGSGGAIQQYDIADAYPGILDGIVPGVSFTDPLSVARTAADCRLLDRYFAGPGASFSPAQRQAVLGFRATDSCTSWDGSFADRITPTDSCNGQIVAPDSGIPASAVWNPVTNPTGVQCSIQQQLANQLGIDPSTGMAPVPYDNTGIQYGLAALNAGTITPGQFIDLNRSIGGYDRLGSPTGARSQAPVSTLTTAYREDIVPSGGLGLRTTPVIDQRTDLDLAGVLNDIHTTEWSYAMRARLLKANGTAANQVVIENQPTPDQTAVADAYELSAMDQWLANIAADTGDSSARQKVIADRPAGLGDGCYLSAGRRILAPLILPASGPCAAQYPVASDPRGVAGAPVSADVLKCRLRPVDARSYRVPFTPAQWNALRSVFPAGVCAYDRPGQGQVPPMGSWLGYGDGSQGSFGHAPAPRPLSRPGATVIGAVLH</sequence>
<name>A0ABS2TSR8_9ACTN</name>
<dbReference type="Proteomes" id="UP000749040">
    <property type="component" value="Unassembled WGS sequence"/>
</dbReference>
<accession>A0ABS2TSR8</accession>
<dbReference type="EMBL" id="JADKYB010000009">
    <property type="protein sequence ID" value="MBM9506383.1"/>
    <property type="molecule type" value="Genomic_DNA"/>
</dbReference>
<organism evidence="2 3">
    <name type="scientific">Actinacidiphila acididurans</name>
    <dbReference type="NCBI Taxonomy" id="2784346"/>
    <lineage>
        <taxon>Bacteria</taxon>
        <taxon>Bacillati</taxon>
        <taxon>Actinomycetota</taxon>
        <taxon>Actinomycetes</taxon>
        <taxon>Kitasatosporales</taxon>
        <taxon>Streptomycetaceae</taxon>
        <taxon>Actinacidiphila</taxon>
    </lineage>
</organism>
<evidence type="ECO:0000313" key="3">
    <source>
        <dbReference type="Proteomes" id="UP000749040"/>
    </source>
</evidence>
<proteinExistence type="predicted"/>
<comment type="caution">
    <text evidence="2">The sequence shown here is derived from an EMBL/GenBank/DDBJ whole genome shotgun (WGS) entry which is preliminary data.</text>
</comment>
<keyword evidence="3" id="KW-1185">Reference proteome</keyword>
<feature type="domain" description="DUF6351" evidence="1">
    <location>
        <begin position="17"/>
        <end position="671"/>
    </location>
</feature>
<reference evidence="2 3" key="1">
    <citation type="submission" date="2021-01" db="EMBL/GenBank/DDBJ databases">
        <title>Streptomyces acididurans sp. nov., isolated from a peat swamp forest soil.</title>
        <authorList>
            <person name="Chantavorakit T."/>
            <person name="Duangmal K."/>
        </authorList>
    </citation>
    <scope>NUCLEOTIDE SEQUENCE [LARGE SCALE GENOMIC DNA]</scope>
    <source>
        <strain evidence="2 3">KK5PA1</strain>
    </source>
</reference>
<gene>
    <name evidence="2" type="ORF">ITX44_17845</name>
</gene>
<evidence type="ECO:0000313" key="2">
    <source>
        <dbReference type="EMBL" id="MBM9506383.1"/>
    </source>
</evidence>
<dbReference type="InterPro" id="IPR045556">
    <property type="entry name" value="DUF6351"/>
</dbReference>
<dbReference type="RefSeq" id="WP_205358263.1">
    <property type="nucleotide sequence ID" value="NZ_JADKYB010000009.1"/>
</dbReference>
<dbReference type="Pfam" id="PF19878">
    <property type="entry name" value="DUF6351"/>
    <property type="match status" value="1"/>
</dbReference>
<feature type="non-terminal residue" evidence="2">
    <location>
        <position position="1"/>
    </location>
</feature>
<protein>
    <recommendedName>
        <fullName evidence="1">DUF6351 domain-containing protein</fullName>
    </recommendedName>
</protein>